<comment type="caution">
    <text evidence="1">The sequence shown here is derived from an EMBL/GenBank/DDBJ whole genome shotgun (WGS) entry which is preliminary data.</text>
</comment>
<gene>
    <name evidence="1" type="ORF">LCGC14_0320470</name>
</gene>
<evidence type="ECO:0008006" key="2">
    <source>
        <dbReference type="Google" id="ProtNLM"/>
    </source>
</evidence>
<reference evidence="1" key="1">
    <citation type="journal article" date="2015" name="Nature">
        <title>Complex archaea that bridge the gap between prokaryotes and eukaryotes.</title>
        <authorList>
            <person name="Spang A."/>
            <person name="Saw J.H."/>
            <person name="Jorgensen S.L."/>
            <person name="Zaremba-Niedzwiedzka K."/>
            <person name="Martijn J."/>
            <person name="Lind A.E."/>
            <person name="van Eijk R."/>
            <person name="Schleper C."/>
            <person name="Guy L."/>
            <person name="Ettema T.J."/>
        </authorList>
    </citation>
    <scope>NUCLEOTIDE SEQUENCE</scope>
</reference>
<evidence type="ECO:0000313" key="1">
    <source>
        <dbReference type="EMBL" id="KKN81434.1"/>
    </source>
</evidence>
<organism evidence="1">
    <name type="scientific">marine sediment metagenome</name>
    <dbReference type="NCBI Taxonomy" id="412755"/>
    <lineage>
        <taxon>unclassified sequences</taxon>
        <taxon>metagenomes</taxon>
        <taxon>ecological metagenomes</taxon>
    </lineage>
</organism>
<dbReference type="EMBL" id="LAZR01000215">
    <property type="protein sequence ID" value="KKN81434.1"/>
    <property type="molecule type" value="Genomic_DNA"/>
</dbReference>
<name>A0A0F9TQ37_9ZZZZ</name>
<proteinExistence type="predicted"/>
<dbReference type="AlphaFoldDB" id="A0A0F9TQ37"/>
<accession>A0A0F9TQ37</accession>
<dbReference type="SUPFAM" id="SSF160246">
    <property type="entry name" value="EspE N-terminal domain-like"/>
    <property type="match status" value="1"/>
</dbReference>
<dbReference type="InterPro" id="IPR037257">
    <property type="entry name" value="T2SS_E_N_sf"/>
</dbReference>
<protein>
    <recommendedName>
        <fullName evidence="2">Type II secretion system protein GspE N-terminal domain-containing protein</fullName>
    </recommendedName>
</protein>
<sequence>MNDDNTLGELLVRMGKVERCDLDKMISFQKEAPADLLIGKMMVSENIITDTDLQVALRVQSGLRSGSRRLEALAISELAEQSHRKTQRTIFDVGDAARKLSRRVRHRPAPV</sequence>